<dbReference type="PANTHER" id="PTHR23355">
    <property type="entry name" value="RIBONUCLEASE"/>
    <property type="match status" value="1"/>
</dbReference>
<dbReference type="Pfam" id="PF17876">
    <property type="entry name" value="CSD2"/>
    <property type="match status" value="1"/>
</dbReference>
<keyword evidence="3 8" id="KW-0963">Cytoplasm</keyword>
<dbReference type="NCBIfam" id="TIGR02063">
    <property type="entry name" value="RNase_R"/>
    <property type="match status" value="1"/>
</dbReference>
<dbReference type="CDD" id="cd04471">
    <property type="entry name" value="S1_RNase_R"/>
    <property type="match status" value="1"/>
</dbReference>
<dbReference type="EMBL" id="CP042909">
    <property type="protein sequence ID" value="QJA06806.1"/>
    <property type="molecule type" value="Genomic_DNA"/>
</dbReference>
<evidence type="ECO:0000256" key="5">
    <source>
        <dbReference type="ARBA" id="ARBA00022801"/>
    </source>
</evidence>
<dbReference type="GO" id="GO:0003723">
    <property type="term" value="F:RNA binding"/>
    <property type="evidence" value="ECO:0007669"/>
    <property type="project" value="UniProtKB-UniRule"/>
</dbReference>
<comment type="function">
    <text evidence="8">3'-5' exoribonuclease that releases 5'-nucleoside monophosphates and is involved in maturation of structured RNAs.</text>
</comment>
<evidence type="ECO:0000256" key="6">
    <source>
        <dbReference type="ARBA" id="ARBA00022839"/>
    </source>
</evidence>
<dbReference type="Pfam" id="PF00773">
    <property type="entry name" value="RNB"/>
    <property type="match status" value="1"/>
</dbReference>
<evidence type="ECO:0000256" key="1">
    <source>
        <dbReference type="ARBA" id="ARBA00001849"/>
    </source>
</evidence>
<evidence type="ECO:0000256" key="7">
    <source>
        <dbReference type="ARBA" id="ARBA00022884"/>
    </source>
</evidence>
<dbReference type="PANTHER" id="PTHR23355:SF9">
    <property type="entry name" value="DIS3-LIKE EXONUCLEASE 2"/>
    <property type="match status" value="1"/>
</dbReference>
<dbReference type="InterPro" id="IPR040476">
    <property type="entry name" value="CSD2"/>
</dbReference>
<proteinExistence type="inferred from homology"/>
<dbReference type="SMART" id="SM00955">
    <property type="entry name" value="RNB"/>
    <property type="match status" value="1"/>
</dbReference>
<feature type="domain" description="S1 motif" evidence="9">
    <location>
        <begin position="631"/>
        <end position="712"/>
    </location>
</feature>
<keyword evidence="5 8" id="KW-0378">Hydrolase</keyword>
<dbReference type="KEGG" id="tmai:FVE67_08395"/>
<evidence type="ECO:0000259" key="9">
    <source>
        <dbReference type="PROSITE" id="PS50126"/>
    </source>
</evidence>
<reference evidence="10 11" key="1">
    <citation type="submission" date="2019-08" db="EMBL/GenBank/DDBJ databases">
        <title>Complete genome sequence of Thermosulfurimonas marina SU872T, an anaerobic thermophilic chemolithoautotrophic bacterium isolated from a shallow marine hydrothermal vent.</title>
        <authorList>
            <person name="Allioux M."/>
            <person name="Jebbar M."/>
            <person name="Slobodkina G."/>
            <person name="Slobodkin A."/>
            <person name="Moalic Y."/>
            <person name="Frolova A."/>
            <person name="Shao Z."/>
            <person name="Alain K."/>
        </authorList>
    </citation>
    <scope>NUCLEOTIDE SEQUENCE [LARGE SCALE GENOMIC DNA]</scope>
    <source>
        <strain evidence="10 11">SU872</strain>
    </source>
</reference>
<dbReference type="Gene3D" id="2.40.50.140">
    <property type="entry name" value="Nucleic acid-binding proteins"/>
    <property type="match status" value="2"/>
</dbReference>
<dbReference type="NCBIfam" id="TIGR00358">
    <property type="entry name" value="3_prime_RNase"/>
    <property type="match status" value="1"/>
</dbReference>
<organism evidence="10 11">
    <name type="scientific">Thermosulfurimonas marina</name>
    <dbReference type="NCBI Taxonomy" id="2047767"/>
    <lineage>
        <taxon>Bacteria</taxon>
        <taxon>Pseudomonadati</taxon>
        <taxon>Thermodesulfobacteriota</taxon>
        <taxon>Thermodesulfobacteria</taxon>
        <taxon>Thermodesulfobacteriales</taxon>
        <taxon>Thermodesulfobacteriaceae</taxon>
        <taxon>Thermosulfurimonas</taxon>
    </lineage>
</organism>
<dbReference type="PROSITE" id="PS50126">
    <property type="entry name" value="S1"/>
    <property type="match status" value="1"/>
</dbReference>
<dbReference type="InterPro" id="IPR013223">
    <property type="entry name" value="RNase_B_OB_dom"/>
</dbReference>
<evidence type="ECO:0000313" key="11">
    <source>
        <dbReference type="Proteomes" id="UP000501253"/>
    </source>
</evidence>
<keyword evidence="11" id="KW-1185">Reference proteome</keyword>
<dbReference type="InterPro" id="IPR012340">
    <property type="entry name" value="NA-bd_OB-fold"/>
</dbReference>
<dbReference type="InterPro" id="IPR011805">
    <property type="entry name" value="RNase_R"/>
</dbReference>
<name>A0A6H1WUM4_9BACT</name>
<comment type="catalytic activity">
    <reaction evidence="1 8">
        <text>Exonucleolytic cleavage in the 3'- to 5'-direction to yield nucleoside 5'-phosphates.</text>
        <dbReference type="EC" id="3.1.13.1"/>
    </reaction>
</comment>
<dbReference type="InterPro" id="IPR001900">
    <property type="entry name" value="RNase_II/R"/>
</dbReference>
<dbReference type="SMART" id="SM00316">
    <property type="entry name" value="S1"/>
    <property type="match status" value="1"/>
</dbReference>
<dbReference type="HAMAP" id="MF_01895">
    <property type="entry name" value="RNase_R"/>
    <property type="match status" value="1"/>
</dbReference>
<dbReference type="RefSeq" id="WP_168720159.1">
    <property type="nucleotide sequence ID" value="NZ_CP042909.1"/>
</dbReference>
<dbReference type="InterPro" id="IPR011129">
    <property type="entry name" value="CSD"/>
</dbReference>
<dbReference type="AlphaFoldDB" id="A0A6H1WUM4"/>
<dbReference type="InterPro" id="IPR004476">
    <property type="entry name" value="RNase_II/RNase_R"/>
</dbReference>
<keyword evidence="7 8" id="KW-0694">RNA-binding</keyword>
<dbReference type="Pfam" id="PF08206">
    <property type="entry name" value="OB_RNB"/>
    <property type="match status" value="1"/>
</dbReference>
<comment type="similarity">
    <text evidence="8">Belongs to the RNR ribonuclease family. RNase R subfamily.</text>
</comment>
<dbReference type="EC" id="3.1.13.1" evidence="8"/>
<keyword evidence="6 8" id="KW-0269">Exonuclease</keyword>
<evidence type="ECO:0000256" key="2">
    <source>
        <dbReference type="ARBA" id="ARBA00004496"/>
    </source>
</evidence>
<evidence type="ECO:0000256" key="3">
    <source>
        <dbReference type="ARBA" id="ARBA00022490"/>
    </source>
</evidence>
<dbReference type="InterPro" id="IPR050180">
    <property type="entry name" value="RNR_Ribonuclease"/>
</dbReference>
<dbReference type="GO" id="GO:0008859">
    <property type="term" value="F:exoribonuclease II activity"/>
    <property type="evidence" value="ECO:0007669"/>
    <property type="project" value="UniProtKB-UniRule"/>
</dbReference>
<keyword evidence="4 8" id="KW-0540">Nuclease</keyword>
<evidence type="ECO:0000256" key="8">
    <source>
        <dbReference type="HAMAP-Rule" id="MF_01895"/>
    </source>
</evidence>
<dbReference type="SMART" id="SM00357">
    <property type="entry name" value="CSP"/>
    <property type="match status" value="1"/>
</dbReference>
<evidence type="ECO:0000256" key="4">
    <source>
        <dbReference type="ARBA" id="ARBA00022722"/>
    </source>
</evidence>
<dbReference type="SUPFAM" id="SSF50249">
    <property type="entry name" value="Nucleic acid-binding proteins"/>
    <property type="match status" value="4"/>
</dbReference>
<protein>
    <recommendedName>
        <fullName evidence="8">Ribonuclease R</fullName>
        <shortName evidence="8">RNase R</shortName>
        <ecNumber evidence="8">3.1.13.1</ecNumber>
    </recommendedName>
</protein>
<dbReference type="Pfam" id="PF00575">
    <property type="entry name" value="S1"/>
    <property type="match status" value="1"/>
</dbReference>
<sequence length="716" mass="83146">MARKKKRRKKRPAYLDLPLPEAIKGAMREAGRPLLLRELYHLLHIPKEERASFRRLVKGLAARGELIHIKGRRYGLPEEMPLVTGRLSVHPEGYGFVNPEDEKAPTVFIPPGRLKGALDGDLVVARIERRTKKGPEGTVIRILERRRKRIVGFFYRSRKVSTVIPEDERLPVEILIPPGEERGAEDGEMVVAEITDFSPGRRIPEGRVVEVLGDPEDLQTQAKAVIYNYELPHRWSRRVREELARLPDEVRPEDKAGRRDLTRVPLVTIDGESARDFDDAVCVRRTRTGYKLYVAIADVSHYVKPGSALDREAYERGTSVYFPNMVVPMFPEKLSNGLCSLNPQVERLALTVEMDFDREGNLRRSRFYPAVIRSHARLTYNEVKAMLVDRDRELRKKYKPLLRMLEAAAELAQLLRKRRLSRGSIDFDLPEPEVVLDLQGEIRDIVRRERHLAHFLIEEFMIAANEAVARYLEERGYPFLYRVHEAPDPVKIREFVEFARTLGLDLEAPVEPTPAWVQEVIRLAEGRPYAYLVNMLLLRSMKQAQYSPENIGHFGLASACYCHFTSPIRRYPDLVVHRTLKTALKRKRPPYPYEKLVEMGKHLSQRERTAMEAEREMLERVQVRFMQEHLGETFTGIISGVTAFGFFVELEEYFVSGLVRLTDLHDDYYFLDEKNHRLVGRRTGRLFQIGQRVRVRVKEVNLRRRQITFELVEPRP</sequence>
<dbReference type="Proteomes" id="UP000501253">
    <property type="component" value="Chromosome"/>
</dbReference>
<comment type="subcellular location">
    <subcellularLocation>
        <location evidence="2 8">Cytoplasm</location>
    </subcellularLocation>
</comment>
<dbReference type="GO" id="GO:0006402">
    <property type="term" value="P:mRNA catabolic process"/>
    <property type="evidence" value="ECO:0007669"/>
    <property type="project" value="TreeGrafter"/>
</dbReference>
<evidence type="ECO:0000313" key="10">
    <source>
        <dbReference type="EMBL" id="QJA06806.1"/>
    </source>
</evidence>
<accession>A0A6H1WUM4</accession>
<dbReference type="InterPro" id="IPR003029">
    <property type="entry name" value="S1_domain"/>
</dbReference>
<gene>
    <name evidence="8 10" type="primary">rnr</name>
    <name evidence="10" type="ORF">FVE67_08395</name>
</gene>
<dbReference type="GO" id="GO:0005829">
    <property type="term" value="C:cytosol"/>
    <property type="evidence" value="ECO:0007669"/>
    <property type="project" value="TreeGrafter"/>
</dbReference>